<evidence type="ECO:0000256" key="5">
    <source>
        <dbReference type="ARBA" id="ARBA00023239"/>
    </source>
</evidence>
<keyword evidence="8" id="KW-0624">Polysaccharide degradation</keyword>
<feature type="signal peptide" evidence="9">
    <location>
        <begin position="1"/>
        <end position="19"/>
    </location>
</feature>
<comment type="subcellular location">
    <subcellularLocation>
        <location evidence="1 8">Secreted</location>
    </subcellularLocation>
</comment>
<dbReference type="AlphaFoldDB" id="A0A1Q8S274"/>
<keyword evidence="3 8" id="KW-0964">Secreted</keyword>
<keyword evidence="4 9" id="KW-0732">Signal</keyword>
<dbReference type="Gene3D" id="2.160.20.10">
    <property type="entry name" value="Single-stranded right-handed beta-helix, Pectin lyase-like"/>
    <property type="match status" value="1"/>
</dbReference>
<dbReference type="EMBL" id="MPGH01000035">
    <property type="protein sequence ID" value="OLN95510.1"/>
    <property type="molecule type" value="Genomic_DNA"/>
</dbReference>
<dbReference type="PANTHER" id="PTHR31683">
    <property type="entry name" value="PECTATE LYASE 18-RELATED"/>
    <property type="match status" value="1"/>
</dbReference>
<dbReference type="OrthoDB" id="1637350at2759"/>
<organism evidence="11 12">
    <name type="scientific">Colletotrichum chlorophyti</name>
    <dbReference type="NCBI Taxonomy" id="708187"/>
    <lineage>
        <taxon>Eukaryota</taxon>
        <taxon>Fungi</taxon>
        <taxon>Dikarya</taxon>
        <taxon>Ascomycota</taxon>
        <taxon>Pezizomycotina</taxon>
        <taxon>Sordariomycetes</taxon>
        <taxon>Hypocreomycetidae</taxon>
        <taxon>Glomerellales</taxon>
        <taxon>Glomerellaceae</taxon>
        <taxon>Colletotrichum</taxon>
    </lineage>
</organism>
<dbReference type="InterPro" id="IPR002022">
    <property type="entry name" value="Pec_lyase"/>
</dbReference>
<dbReference type="InterPro" id="IPR011050">
    <property type="entry name" value="Pectin_lyase_fold/virulence"/>
</dbReference>
<evidence type="ECO:0000259" key="10">
    <source>
        <dbReference type="SMART" id="SM00656"/>
    </source>
</evidence>
<keyword evidence="8" id="KW-0119">Carbohydrate metabolism</keyword>
<dbReference type="SUPFAM" id="SSF51126">
    <property type="entry name" value="Pectin lyase-like"/>
    <property type="match status" value="1"/>
</dbReference>
<reference evidence="11 12" key="1">
    <citation type="submission" date="2016-11" db="EMBL/GenBank/DDBJ databases">
        <title>Draft Genome Assembly of Colletotrichum chlorophyti a pathogen of herbaceous plants.</title>
        <authorList>
            <person name="Gan P."/>
            <person name="Narusaka M."/>
            <person name="Tsushima A."/>
            <person name="Narusaka Y."/>
            <person name="Takano Y."/>
            <person name="Shirasu K."/>
        </authorList>
    </citation>
    <scope>NUCLEOTIDE SEQUENCE [LARGE SCALE GENOMIC DNA]</scope>
    <source>
        <strain evidence="11 12">NTL11</strain>
    </source>
</reference>
<dbReference type="InterPro" id="IPR012334">
    <property type="entry name" value="Pectin_lyas_fold"/>
</dbReference>
<evidence type="ECO:0000256" key="6">
    <source>
        <dbReference type="ARBA" id="ARBA00036818"/>
    </source>
</evidence>
<evidence type="ECO:0000256" key="8">
    <source>
        <dbReference type="RuleBase" id="RU361173"/>
    </source>
</evidence>
<gene>
    <name evidence="11" type="ORF">CCHL11_05124</name>
</gene>
<proteinExistence type="inferred from homology"/>
<dbReference type="FunFam" id="2.160.20.10:FF:000003">
    <property type="entry name" value="Pectin lyase F"/>
    <property type="match status" value="1"/>
</dbReference>
<evidence type="ECO:0000256" key="2">
    <source>
        <dbReference type="ARBA" id="ARBA00010980"/>
    </source>
</evidence>
<feature type="chain" id="PRO_5010236132" description="pectin lyase" evidence="9">
    <location>
        <begin position="20"/>
        <end position="392"/>
    </location>
</feature>
<dbReference type="GO" id="GO:0005576">
    <property type="term" value="C:extracellular region"/>
    <property type="evidence" value="ECO:0007669"/>
    <property type="project" value="UniProtKB-SubCell"/>
</dbReference>
<comment type="similarity">
    <text evidence="2 8">Belongs to the polysaccharide lyase 1 family.</text>
</comment>
<dbReference type="PANTHER" id="PTHR31683:SF16">
    <property type="entry name" value="PECTIN LYASE A-RELATED"/>
    <property type="match status" value="1"/>
</dbReference>
<keyword evidence="12" id="KW-1185">Reference proteome</keyword>
<dbReference type="SMART" id="SM00656">
    <property type="entry name" value="Amb_all"/>
    <property type="match status" value="1"/>
</dbReference>
<comment type="caution">
    <text evidence="11">The sequence shown here is derived from an EMBL/GenBank/DDBJ whole genome shotgun (WGS) entry which is preliminary data.</text>
</comment>
<dbReference type="InterPro" id="IPR045032">
    <property type="entry name" value="PEL"/>
</dbReference>
<accession>A0A1Q8S274</accession>
<dbReference type="GO" id="GO:0000272">
    <property type="term" value="P:polysaccharide catabolic process"/>
    <property type="evidence" value="ECO:0007669"/>
    <property type="project" value="UniProtKB-KW"/>
</dbReference>
<dbReference type="STRING" id="708187.A0A1Q8S274"/>
<evidence type="ECO:0000256" key="9">
    <source>
        <dbReference type="SAM" id="SignalP"/>
    </source>
</evidence>
<feature type="domain" description="Pectate lyase" evidence="10">
    <location>
        <begin position="96"/>
        <end position="303"/>
    </location>
</feature>
<protein>
    <recommendedName>
        <fullName evidence="7">pectin lyase</fullName>
        <ecNumber evidence="7">4.2.2.10</ecNumber>
    </recommendedName>
</protein>
<dbReference type="Pfam" id="PF00544">
    <property type="entry name" value="Pectate_lyase_4"/>
    <property type="match status" value="1"/>
</dbReference>
<evidence type="ECO:0000256" key="1">
    <source>
        <dbReference type="ARBA" id="ARBA00004613"/>
    </source>
</evidence>
<evidence type="ECO:0000256" key="3">
    <source>
        <dbReference type="ARBA" id="ARBA00022525"/>
    </source>
</evidence>
<evidence type="ECO:0000256" key="7">
    <source>
        <dbReference type="ARBA" id="ARBA00039082"/>
    </source>
</evidence>
<dbReference type="EC" id="4.2.2.10" evidence="7"/>
<evidence type="ECO:0000256" key="4">
    <source>
        <dbReference type="ARBA" id="ARBA00022729"/>
    </source>
</evidence>
<sequence>MRSAIFSAILVALVPIASAADAVKGAAEGFAKGVTGGGNAKPVYPSTNAELVNYLKDNTPRVIVLTKTFDFRGTEGTATEVGCAPWGTSNKKCQLAINANKWCTDLNPNAPKVTVKYDKAGTNPMIVGSNKSIIGRGTAGVIKGKGLRLTGNAKNVIIQNIMVTDLNAQYVWGGDAFILDGCDLVWIDHVKVSLTGRQQIVLGDGPATRVTISNSEFDGQTPWSATCDNHHYWGMYFTGSNCQVTFKGNNVHHMSGRSPKIAGNARVHVVNNVFSDNSGHDFEIKGNTQVIAEGNIFQNVKAPAQNPVTGKFFTAPNSNSNAQASTTPIKTQRLSCKNYIGRSCQINAISGSGNLAHADLSALSGFKGQNVASCGTANDAKNLAAKAGVGRV</sequence>
<dbReference type="GO" id="GO:0030570">
    <property type="term" value="F:pectate lyase activity"/>
    <property type="evidence" value="ECO:0007669"/>
    <property type="project" value="InterPro"/>
</dbReference>
<evidence type="ECO:0000313" key="11">
    <source>
        <dbReference type="EMBL" id="OLN95510.1"/>
    </source>
</evidence>
<dbReference type="GO" id="GO:0047490">
    <property type="term" value="F:pectin lyase activity"/>
    <property type="evidence" value="ECO:0007669"/>
    <property type="project" value="UniProtKB-EC"/>
</dbReference>
<comment type="catalytic activity">
    <reaction evidence="6">
        <text>Eliminative cleavage of (1-&gt;4)-alpha-D-galacturonan methyl ester to give oligosaccharides with 4-deoxy-6-O-methyl-alpha-D-galact-4-enuronosyl groups at their non-reducing ends.</text>
        <dbReference type="EC" id="4.2.2.10"/>
    </reaction>
</comment>
<evidence type="ECO:0000313" key="12">
    <source>
        <dbReference type="Proteomes" id="UP000186583"/>
    </source>
</evidence>
<keyword evidence="5 8" id="KW-0456">Lyase</keyword>
<dbReference type="Proteomes" id="UP000186583">
    <property type="component" value="Unassembled WGS sequence"/>
</dbReference>
<name>A0A1Q8S274_9PEZI</name>